<gene>
    <name evidence="2" type="ORF">GQS65_04980</name>
</gene>
<dbReference type="Gene3D" id="3.20.20.150">
    <property type="entry name" value="Divalent-metal-dependent TIM barrel enzymes"/>
    <property type="match status" value="1"/>
</dbReference>
<dbReference type="InterPro" id="IPR036237">
    <property type="entry name" value="Xyl_isomerase-like_sf"/>
</dbReference>
<dbReference type="Pfam" id="PF01261">
    <property type="entry name" value="AP_endonuc_2"/>
    <property type="match status" value="1"/>
</dbReference>
<proteinExistence type="predicted"/>
<dbReference type="OrthoDB" id="165864at2157"/>
<dbReference type="EMBL" id="WSZK01000011">
    <property type="protein sequence ID" value="MWG33853.1"/>
    <property type="molecule type" value="Genomic_DNA"/>
</dbReference>
<dbReference type="Proteomes" id="UP000451471">
    <property type="component" value="Unassembled WGS sequence"/>
</dbReference>
<evidence type="ECO:0000313" key="2">
    <source>
        <dbReference type="EMBL" id="MWG33853.1"/>
    </source>
</evidence>
<dbReference type="InterPro" id="IPR013022">
    <property type="entry name" value="Xyl_isomerase-like_TIM-brl"/>
</dbReference>
<comment type="caution">
    <text evidence="2">The sequence shown here is derived from an EMBL/GenBank/DDBJ whole genome shotgun (WGS) entry which is preliminary data.</text>
</comment>
<sequence>MARMVRTGFQLTTLRGIDESLLRKLDRVAATTFDGVEFAGLEGIPPDRIAERLDTLGLCAIGAHVEVDDIEEATDEVIETYAHLGCDRLVVRTADGVGVATDDAVDRTAGRLSALGGRVAAADMGLLYHTGSAEFASPAAFDRFVDALDPAVGLEIDTGQAQHAGADPVALLRRYAGRTPLVHLTDSRSNSDRTPHVELGGGEVDLAACIATARATGVEWLIYEHGRTADPIASLDHSDAALSALIGA</sequence>
<name>A0A6B0GM76_9EURY</name>
<feature type="domain" description="Xylose isomerase-like TIM barrel" evidence="1">
    <location>
        <begin position="26"/>
        <end position="227"/>
    </location>
</feature>
<evidence type="ECO:0000313" key="3">
    <source>
        <dbReference type="Proteomes" id="UP000451471"/>
    </source>
</evidence>
<protein>
    <submittedName>
        <fullName evidence="2">TIM barrel protein</fullName>
    </submittedName>
</protein>
<organism evidence="2 3">
    <name type="scientific">Halomarina oriensis</name>
    <dbReference type="NCBI Taxonomy" id="671145"/>
    <lineage>
        <taxon>Archaea</taxon>
        <taxon>Methanobacteriati</taxon>
        <taxon>Methanobacteriota</taxon>
        <taxon>Stenosarchaea group</taxon>
        <taxon>Halobacteria</taxon>
        <taxon>Halobacteriales</taxon>
        <taxon>Natronomonadaceae</taxon>
        <taxon>Halomarina</taxon>
    </lineage>
</organism>
<dbReference type="InterPro" id="IPR050312">
    <property type="entry name" value="IolE/XylAMocC-like"/>
</dbReference>
<evidence type="ECO:0000259" key="1">
    <source>
        <dbReference type="Pfam" id="PF01261"/>
    </source>
</evidence>
<dbReference type="SUPFAM" id="SSF51658">
    <property type="entry name" value="Xylose isomerase-like"/>
    <property type="match status" value="1"/>
</dbReference>
<dbReference type="AlphaFoldDB" id="A0A6B0GM76"/>
<accession>A0A6B0GM76</accession>
<reference evidence="2 3" key="1">
    <citation type="submission" date="2019-12" db="EMBL/GenBank/DDBJ databases">
        <title>Halocatena pleomorpha gen. nov. sp. nov., an extremely halophilic archaeon of family Halobacteriaceae isolated from saltpan soil.</title>
        <authorList>
            <person name="Pal Y."/>
            <person name="Verma A."/>
            <person name="Krishnamurthi S."/>
            <person name="Kumar P."/>
        </authorList>
    </citation>
    <scope>NUCLEOTIDE SEQUENCE [LARGE SCALE GENOMIC DNA]</scope>
    <source>
        <strain evidence="2 3">JCM 16495</strain>
    </source>
</reference>
<dbReference type="PANTHER" id="PTHR12110:SF41">
    <property type="entry name" value="INOSOSE DEHYDRATASE"/>
    <property type="match status" value="1"/>
</dbReference>
<dbReference type="PANTHER" id="PTHR12110">
    <property type="entry name" value="HYDROXYPYRUVATE ISOMERASE"/>
    <property type="match status" value="1"/>
</dbReference>
<keyword evidence="3" id="KW-1185">Reference proteome</keyword>